<evidence type="ECO:0000313" key="5">
    <source>
        <dbReference type="Proteomes" id="UP000245086"/>
    </source>
</evidence>
<feature type="domain" description="NADH:flavin oxidoreductase/NADH oxidase N-terminal" evidence="3">
    <location>
        <begin position="8"/>
        <end position="342"/>
    </location>
</feature>
<dbReference type="PANTHER" id="PTHR43656">
    <property type="entry name" value="BINDING OXIDOREDUCTASE, PUTATIVE (AFU_ORTHOLOGUE AFUA_2G08260)-RELATED"/>
    <property type="match status" value="1"/>
</dbReference>
<keyword evidence="5" id="KW-1185">Reference proteome</keyword>
<proteinExistence type="predicted"/>
<keyword evidence="1" id="KW-0285">Flavoprotein</keyword>
<dbReference type="InterPro" id="IPR001155">
    <property type="entry name" value="OxRdtase_FMN_N"/>
</dbReference>
<evidence type="ECO:0000259" key="3">
    <source>
        <dbReference type="Pfam" id="PF00724"/>
    </source>
</evidence>
<comment type="caution">
    <text evidence="4">The sequence shown here is derived from an EMBL/GenBank/DDBJ whole genome shotgun (WGS) entry which is preliminary data.</text>
</comment>
<dbReference type="AlphaFoldDB" id="A0A2P2E6A9"/>
<organism evidence="4 5">
    <name type="scientific">Candidatus Phycosocius bacilliformis</name>
    <dbReference type="NCBI Taxonomy" id="1445552"/>
    <lineage>
        <taxon>Bacteria</taxon>
        <taxon>Pseudomonadati</taxon>
        <taxon>Pseudomonadota</taxon>
        <taxon>Alphaproteobacteria</taxon>
        <taxon>Caulobacterales</taxon>
        <taxon>Caulobacterales incertae sedis</taxon>
        <taxon>Candidatus Phycosocius</taxon>
    </lineage>
</organism>
<evidence type="ECO:0000313" key="4">
    <source>
        <dbReference type="EMBL" id="GBF56603.1"/>
    </source>
</evidence>
<sequence length="438" mass="46798">MAETTITTPLTLPCGVVLKNRLAKAAMTEGLADSMGVPTQGLVRLYQGWAEGGCGLLITGNVIVELDHLERPGNVVLAGALSDAAKAAFKAWTQAGTADGTHVWAQISHAGRQTQKLVNPRPKAPSAVKLGLPGGQFGEPQAMTQAEIEATITAYVDAARTCQTVGFTGVQIHAAHGYLLSAFLNPLANQREDDFGGTLANRARPLLEIVRRTRQAVGPGFAIGVKLNSSDFQKGGLTTEDSVTVATWLQDLGVDLLEVSGGNYEAPEMMGMEGLDPDAPRPTKSASTLAREAYFFEFARGLRAKVKMPIMLTGGLRTRAGMQAALDEGIDVIGIARPLTVDLRAALPLLNGTSDHLPAWEAQLQERPGLFGPKSPFKLIRTIQGFAGIYWYYGQFYRLGRGQDAAPALAPLKAMGEVMGLSKRWLAARRSNTYFSPV</sequence>
<accession>A0A2P2E6A9</accession>
<dbReference type="GO" id="GO:0010181">
    <property type="term" value="F:FMN binding"/>
    <property type="evidence" value="ECO:0007669"/>
    <property type="project" value="InterPro"/>
</dbReference>
<evidence type="ECO:0000256" key="1">
    <source>
        <dbReference type="ARBA" id="ARBA00022630"/>
    </source>
</evidence>
<dbReference type="InterPro" id="IPR013785">
    <property type="entry name" value="Aldolase_TIM"/>
</dbReference>
<dbReference type="OrthoDB" id="9784632at2"/>
<dbReference type="Proteomes" id="UP000245086">
    <property type="component" value="Unassembled WGS sequence"/>
</dbReference>
<dbReference type="PANTHER" id="PTHR43656:SF2">
    <property type="entry name" value="BINDING OXIDOREDUCTASE, PUTATIVE (AFU_ORTHOLOGUE AFUA_2G08260)-RELATED"/>
    <property type="match status" value="1"/>
</dbReference>
<dbReference type="EMBL" id="BFBR01000001">
    <property type="protein sequence ID" value="GBF56603.1"/>
    <property type="molecule type" value="Genomic_DNA"/>
</dbReference>
<reference evidence="4 5" key="1">
    <citation type="journal article" date="2018" name="Genome Announc.">
        <title>Draft Genome Sequence of "Candidatus Phycosocius bacilliformis," an Alphaproteobacterial Ectosymbiont of the Hydrocarbon-Producing Green Alga Botryococcus braunii.</title>
        <authorList>
            <person name="Tanabe Y."/>
            <person name="Yamaguchi H."/>
            <person name="Watanabe M.M."/>
        </authorList>
    </citation>
    <scope>NUCLEOTIDE SEQUENCE [LARGE SCALE GENOMIC DNA]</scope>
    <source>
        <strain evidence="4 5">BOTRYCO-2</strain>
    </source>
</reference>
<evidence type="ECO:0000256" key="2">
    <source>
        <dbReference type="ARBA" id="ARBA00023002"/>
    </source>
</evidence>
<dbReference type="Pfam" id="PF00724">
    <property type="entry name" value="Oxidored_FMN"/>
    <property type="match status" value="1"/>
</dbReference>
<dbReference type="GO" id="GO:0016491">
    <property type="term" value="F:oxidoreductase activity"/>
    <property type="evidence" value="ECO:0007669"/>
    <property type="project" value="UniProtKB-KW"/>
</dbReference>
<dbReference type="CDD" id="cd04733">
    <property type="entry name" value="OYE_like_2_FMN"/>
    <property type="match status" value="1"/>
</dbReference>
<dbReference type="RefSeq" id="WP_108983472.1">
    <property type="nucleotide sequence ID" value="NZ_BFBR01000001.1"/>
</dbReference>
<dbReference type="Gene3D" id="3.20.20.70">
    <property type="entry name" value="Aldolase class I"/>
    <property type="match status" value="1"/>
</dbReference>
<dbReference type="InterPro" id="IPR051799">
    <property type="entry name" value="NADH_flavin_oxidoreductase"/>
</dbReference>
<protein>
    <submittedName>
        <fullName evidence="4">NADH oxidase</fullName>
    </submittedName>
</protein>
<gene>
    <name evidence="4" type="ORF">PbB2_00260</name>
</gene>
<keyword evidence="2" id="KW-0560">Oxidoreductase</keyword>
<dbReference type="SUPFAM" id="SSF51395">
    <property type="entry name" value="FMN-linked oxidoreductases"/>
    <property type="match status" value="1"/>
</dbReference>
<name>A0A2P2E6A9_9PROT</name>